<reference evidence="7" key="1">
    <citation type="submission" date="2020-08" db="EMBL/GenBank/DDBJ databases">
        <title>Genome public.</title>
        <authorList>
            <person name="Liu C."/>
            <person name="Sun Q."/>
        </authorList>
    </citation>
    <scope>NUCLEOTIDE SEQUENCE</scope>
    <source>
        <strain evidence="7">NSJ-55</strain>
    </source>
</reference>
<dbReference type="InterPro" id="IPR002293">
    <property type="entry name" value="AA/rel_permease1"/>
</dbReference>
<evidence type="ECO:0000313" key="8">
    <source>
        <dbReference type="Proteomes" id="UP000652477"/>
    </source>
</evidence>
<evidence type="ECO:0000256" key="4">
    <source>
        <dbReference type="ARBA" id="ARBA00022989"/>
    </source>
</evidence>
<dbReference type="GO" id="GO:0005886">
    <property type="term" value="C:plasma membrane"/>
    <property type="evidence" value="ECO:0007669"/>
    <property type="project" value="UniProtKB-SubCell"/>
</dbReference>
<dbReference type="InterPro" id="IPR050367">
    <property type="entry name" value="APC_superfamily"/>
</dbReference>
<evidence type="ECO:0000256" key="3">
    <source>
        <dbReference type="ARBA" id="ARBA00022692"/>
    </source>
</evidence>
<feature type="transmembrane region" description="Helical" evidence="6">
    <location>
        <begin position="135"/>
        <end position="155"/>
    </location>
</feature>
<accession>A0A923LJX5</accession>
<feature type="transmembrane region" description="Helical" evidence="6">
    <location>
        <begin position="237"/>
        <end position="260"/>
    </location>
</feature>
<feature type="transmembrane region" description="Helical" evidence="6">
    <location>
        <begin position="359"/>
        <end position="381"/>
    </location>
</feature>
<evidence type="ECO:0000256" key="1">
    <source>
        <dbReference type="ARBA" id="ARBA00004651"/>
    </source>
</evidence>
<feature type="transmembrane region" description="Helical" evidence="6">
    <location>
        <begin position="91"/>
        <end position="115"/>
    </location>
</feature>
<feature type="transmembrane region" description="Helical" evidence="6">
    <location>
        <begin position="335"/>
        <end position="353"/>
    </location>
</feature>
<feature type="transmembrane region" description="Helical" evidence="6">
    <location>
        <begin position="401"/>
        <end position="421"/>
    </location>
</feature>
<feature type="transmembrane region" description="Helical" evidence="6">
    <location>
        <begin position="289"/>
        <end position="314"/>
    </location>
</feature>
<dbReference type="PANTHER" id="PTHR42770:SF7">
    <property type="entry name" value="MEMBRANE PROTEIN"/>
    <property type="match status" value="1"/>
</dbReference>
<organism evidence="7 8">
    <name type="scientific">Mediterraneibacter hominis</name>
    <dbReference type="NCBI Taxonomy" id="2763054"/>
    <lineage>
        <taxon>Bacteria</taxon>
        <taxon>Bacillati</taxon>
        <taxon>Bacillota</taxon>
        <taxon>Clostridia</taxon>
        <taxon>Lachnospirales</taxon>
        <taxon>Lachnospiraceae</taxon>
        <taxon>Mediterraneibacter</taxon>
    </lineage>
</organism>
<comment type="caution">
    <text evidence="7">The sequence shown here is derived from an EMBL/GenBank/DDBJ whole genome shotgun (WGS) entry which is preliminary data.</text>
</comment>
<comment type="subcellular location">
    <subcellularLocation>
        <location evidence="1">Cell membrane</location>
        <topology evidence="1">Multi-pass membrane protein</topology>
    </subcellularLocation>
</comment>
<evidence type="ECO:0000256" key="6">
    <source>
        <dbReference type="SAM" id="Phobius"/>
    </source>
</evidence>
<keyword evidence="3 6" id="KW-0812">Transmembrane</keyword>
<feature type="transmembrane region" description="Helical" evidence="6">
    <location>
        <begin position="167"/>
        <end position="185"/>
    </location>
</feature>
<keyword evidence="4 6" id="KW-1133">Transmembrane helix</keyword>
<dbReference type="EMBL" id="JACOPF010000002">
    <property type="protein sequence ID" value="MBC5689614.1"/>
    <property type="molecule type" value="Genomic_DNA"/>
</dbReference>
<keyword evidence="8" id="KW-1185">Reference proteome</keyword>
<sequence>MGEKKELKRVLGKFDLFAIGFGAIIGWGWISMGSTWIGGAGMLGACLAFVFAGLMMIFVALCYGELASAMPKAGGPQNFAWMAYGTKASFIAGWACLLNPVLFVSWLCNAAVDALNYLYPLSDTPLLYTVYGYEIHTGTLAAYMIMAVMMIWLTYTGIQGMSRVQNIAVIIMIIIAAIFIIAALFKGDTRNFEPLIANGAKGVAANILTCATFLAGFECIPQASEESVVKPRELGKVIVFVMLAAVGWFILTIVATSLGLSHGEIQNSKLAAVDSMAAIFNNNPLAGKAMIVVGLLGILTSWISTYINGSRLMYSMSRGGMIPEFFAKLHSRYQTPYRTILIMGAVMLASGFLGGGVNVWYPTAAGFGSVVAYVIVALSFIKLRKSKPDMPRPYKVKSAAVGYIAVLMGCILVGISLPGFPGSGLKWPYEILMVIIWIALGGILYIRAKNKPDGLKKIDTMMSSVLKE</sequence>
<dbReference type="Gene3D" id="1.20.1740.10">
    <property type="entry name" value="Amino acid/polyamine transporter I"/>
    <property type="match status" value="1"/>
</dbReference>
<dbReference type="RefSeq" id="WP_186876277.1">
    <property type="nucleotide sequence ID" value="NZ_JACOPF010000002.1"/>
</dbReference>
<dbReference type="GO" id="GO:0022857">
    <property type="term" value="F:transmembrane transporter activity"/>
    <property type="evidence" value="ECO:0007669"/>
    <property type="project" value="InterPro"/>
</dbReference>
<gene>
    <name evidence="7" type="ORF">H8S37_11850</name>
</gene>
<dbReference type="Pfam" id="PF13520">
    <property type="entry name" value="AA_permease_2"/>
    <property type="match status" value="1"/>
</dbReference>
<dbReference type="PIRSF" id="PIRSF006060">
    <property type="entry name" value="AA_transporter"/>
    <property type="match status" value="1"/>
</dbReference>
<feature type="transmembrane region" description="Helical" evidence="6">
    <location>
        <begin position="197"/>
        <end position="217"/>
    </location>
</feature>
<dbReference type="AlphaFoldDB" id="A0A923LJX5"/>
<keyword evidence="5 6" id="KW-0472">Membrane</keyword>
<feature type="transmembrane region" description="Helical" evidence="6">
    <location>
        <begin position="427"/>
        <end position="446"/>
    </location>
</feature>
<name>A0A923LJX5_9FIRM</name>
<feature type="transmembrane region" description="Helical" evidence="6">
    <location>
        <begin position="12"/>
        <end position="30"/>
    </location>
</feature>
<protein>
    <submittedName>
        <fullName evidence="7">APC family permease</fullName>
    </submittedName>
</protein>
<evidence type="ECO:0000256" key="5">
    <source>
        <dbReference type="ARBA" id="ARBA00023136"/>
    </source>
</evidence>
<evidence type="ECO:0000313" key="7">
    <source>
        <dbReference type="EMBL" id="MBC5689614.1"/>
    </source>
</evidence>
<dbReference type="Proteomes" id="UP000652477">
    <property type="component" value="Unassembled WGS sequence"/>
</dbReference>
<dbReference type="PANTHER" id="PTHR42770">
    <property type="entry name" value="AMINO ACID TRANSPORTER-RELATED"/>
    <property type="match status" value="1"/>
</dbReference>
<evidence type="ECO:0000256" key="2">
    <source>
        <dbReference type="ARBA" id="ARBA00022475"/>
    </source>
</evidence>
<proteinExistence type="predicted"/>
<keyword evidence="2" id="KW-1003">Cell membrane</keyword>
<feature type="transmembrane region" description="Helical" evidence="6">
    <location>
        <begin position="36"/>
        <end position="63"/>
    </location>
</feature>